<dbReference type="InterPro" id="IPR012132">
    <property type="entry name" value="GMC_OxRdtase"/>
</dbReference>
<evidence type="ECO:0000256" key="4">
    <source>
        <dbReference type="ARBA" id="ARBA00022827"/>
    </source>
</evidence>
<evidence type="ECO:0000256" key="1">
    <source>
        <dbReference type="ARBA" id="ARBA00001974"/>
    </source>
</evidence>
<feature type="binding site" evidence="5">
    <location>
        <position position="96"/>
    </location>
    <ligand>
        <name>FAD</name>
        <dbReference type="ChEBI" id="CHEBI:57692"/>
    </ligand>
</feature>
<name>A0A9X1DC98_9SPHN</name>
<dbReference type="PROSITE" id="PS00623">
    <property type="entry name" value="GMC_OXRED_1"/>
    <property type="match status" value="1"/>
</dbReference>
<dbReference type="Gene3D" id="3.50.50.60">
    <property type="entry name" value="FAD/NAD(P)-binding domain"/>
    <property type="match status" value="1"/>
</dbReference>
<evidence type="ECO:0000256" key="6">
    <source>
        <dbReference type="RuleBase" id="RU003968"/>
    </source>
</evidence>
<dbReference type="AlphaFoldDB" id="A0A9X1DC98"/>
<evidence type="ECO:0000256" key="5">
    <source>
        <dbReference type="PIRSR" id="PIRSR000137-2"/>
    </source>
</evidence>
<sequence>MADEITVDYVIVGAGSAGCVLANRLSADRHTEVVVLEAGGDDRPTRELGQFWSNMMIHIPIGFGKTLNDPKVNWLYETEVDQGSGGRPHKWPKGKVLGGSSSLNGLLYVRGQSADYDGWRQMGNEGWAWDDVLPLFKKSEDQQRGAIPAHGVGGELGVSDFPEHHPVSKALIDACVEAGIAYKDDLNDGDQEGSSWFQMTARNGKRCSAAVAFLHPVMGRPNLTVELRAMTTRILFEGKRAVGVEFRQHDRIRVVKVRKEVILAAGAVESPKLLEISGVGQGSLLQSLGVSIVHELPGVGENMQDHYMIGCQARLKPGTPSVNSMASGLPLVGQVLKYGFTRKGLLSYAVAHGCAFVRSREGLETPDIQIHTMAASMDLEVLNAKQQLALEKEPGLASNPCQVRPESRGNIHARSPDGLVAPKIVPNYLDDKIDQQMAVTQLKLIRKIWQQPAVAKYLESPTDPFGETDDQMFFYAQVAGGTLYHAVGTCRMGSDAKAVVDARLRVHGIEGLRVVDASIMPKIVSGNTNAASIMIGEKGSQMILEDAKELAPA</sequence>
<comment type="caution">
    <text evidence="9">The sequence shown here is derived from an EMBL/GenBank/DDBJ whole genome shotgun (WGS) entry which is preliminary data.</text>
</comment>
<evidence type="ECO:0000259" key="8">
    <source>
        <dbReference type="PROSITE" id="PS00624"/>
    </source>
</evidence>
<proteinExistence type="inferred from homology"/>
<comment type="cofactor">
    <cofactor evidence="1 5">
        <name>FAD</name>
        <dbReference type="ChEBI" id="CHEBI:57692"/>
    </cofactor>
</comment>
<dbReference type="GO" id="GO:0050660">
    <property type="term" value="F:flavin adenine dinucleotide binding"/>
    <property type="evidence" value="ECO:0007669"/>
    <property type="project" value="InterPro"/>
</dbReference>
<dbReference type="Proteomes" id="UP001138757">
    <property type="component" value="Unassembled WGS sequence"/>
</dbReference>
<dbReference type="Pfam" id="PF00732">
    <property type="entry name" value="GMC_oxred_N"/>
    <property type="match status" value="1"/>
</dbReference>
<evidence type="ECO:0000256" key="3">
    <source>
        <dbReference type="ARBA" id="ARBA00022630"/>
    </source>
</evidence>
<dbReference type="PIRSF" id="PIRSF000137">
    <property type="entry name" value="Alcohol_oxidase"/>
    <property type="match status" value="1"/>
</dbReference>
<accession>A0A9X1DC98</accession>
<evidence type="ECO:0000313" key="10">
    <source>
        <dbReference type="Proteomes" id="UP001138757"/>
    </source>
</evidence>
<evidence type="ECO:0000259" key="7">
    <source>
        <dbReference type="PROSITE" id="PS00623"/>
    </source>
</evidence>
<dbReference type="InterPro" id="IPR007867">
    <property type="entry name" value="GMC_OxRtase_C"/>
</dbReference>
<dbReference type="Pfam" id="PF05199">
    <property type="entry name" value="GMC_oxred_C"/>
    <property type="match status" value="1"/>
</dbReference>
<dbReference type="Gene3D" id="3.30.560.10">
    <property type="entry name" value="Glucose Oxidase, domain 3"/>
    <property type="match status" value="1"/>
</dbReference>
<dbReference type="InterPro" id="IPR036188">
    <property type="entry name" value="FAD/NAD-bd_sf"/>
</dbReference>
<evidence type="ECO:0000313" key="9">
    <source>
        <dbReference type="EMBL" id="MBT2187038.1"/>
    </source>
</evidence>
<dbReference type="SUPFAM" id="SSF51905">
    <property type="entry name" value="FAD/NAD(P)-binding domain"/>
    <property type="match status" value="1"/>
</dbReference>
<dbReference type="GO" id="GO:0016614">
    <property type="term" value="F:oxidoreductase activity, acting on CH-OH group of donors"/>
    <property type="evidence" value="ECO:0007669"/>
    <property type="project" value="InterPro"/>
</dbReference>
<feature type="domain" description="Glucose-methanol-choline oxidoreductase N-terminal" evidence="7">
    <location>
        <begin position="94"/>
        <end position="117"/>
    </location>
</feature>
<dbReference type="PANTHER" id="PTHR11552">
    <property type="entry name" value="GLUCOSE-METHANOL-CHOLINE GMC OXIDOREDUCTASE"/>
    <property type="match status" value="1"/>
</dbReference>
<evidence type="ECO:0000256" key="2">
    <source>
        <dbReference type="ARBA" id="ARBA00010790"/>
    </source>
</evidence>
<keyword evidence="4 5" id="KW-0274">FAD</keyword>
<dbReference type="InterPro" id="IPR000172">
    <property type="entry name" value="GMC_OxRdtase_N"/>
</dbReference>
<keyword evidence="10" id="KW-1185">Reference proteome</keyword>
<dbReference type="PANTHER" id="PTHR11552:SF147">
    <property type="entry name" value="CHOLINE DEHYDROGENASE, MITOCHONDRIAL"/>
    <property type="match status" value="1"/>
</dbReference>
<gene>
    <name evidence="9" type="ORF">KK488_08775</name>
</gene>
<reference evidence="9" key="1">
    <citation type="submission" date="2021-05" db="EMBL/GenBank/DDBJ databases">
        <title>Genome of Sphingobium sp. strain.</title>
        <authorList>
            <person name="Fan R."/>
        </authorList>
    </citation>
    <scope>NUCLEOTIDE SEQUENCE</scope>
    <source>
        <strain evidence="9">H33</strain>
    </source>
</reference>
<dbReference type="SUPFAM" id="SSF54373">
    <property type="entry name" value="FAD-linked reductases, C-terminal domain"/>
    <property type="match status" value="1"/>
</dbReference>
<comment type="similarity">
    <text evidence="2 6">Belongs to the GMC oxidoreductase family.</text>
</comment>
<dbReference type="PROSITE" id="PS00624">
    <property type="entry name" value="GMC_OXRED_2"/>
    <property type="match status" value="1"/>
</dbReference>
<dbReference type="RefSeq" id="WP_214622792.1">
    <property type="nucleotide sequence ID" value="NZ_JAHGAW010000005.1"/>
</dbReference>
<keyword evidence="3 6" id="KW-0285">Flavoprotein</keyword>
<dbReference type="EMBL" id="JAHGAW010000005">
    <property type="protein sequence ID" value="MBT2187038.1"/>
    <property type="molecule type" value="Genomic_DNA"/>
</dbReference>
<feature type="domain" description="Glucose-methanol-choline oxidoreductase N-terminal" evidence="8">
    <location>
        <begin position="266"/>
        <end position="280"/>
    </location>
</feature>
<protein>
    <submittedName>
        <fullName evidence="9">GMC family oxidoreductase N-terminal domain-containing protein</fullName>
    </submittedName>
</protein>
<organism evidence="9 10">
    <name type="scientific">Sphingobium nicotianae</name>
    <dbReference type="NCBI Taxonomy" id="2782607"/>
    <lineage>
        <taxon>Bacteria</taxon>
        <taxon>Pseudomonadati</taxon>
        <taxon>Pseudomonadota</taxon>
        <taxon>Alphaproteobacteria</taxon>
        <taxon>Sphingomonadales</taxon>
        <taxon>Sphingomonadaceae</taxon>
        <taxon>Sphingobium</taxon>
    </lineage>
</organism>